<gene>
    <name evidence="2" type="ordered locus">Snov_2071</name>
</gene>
<accession>D7A0A8</accession>
<dbReference type="OrthoDB" id="38641at2"/>
<protein>
    <submittedName>
        <fullName evidence="2">Tail tape measure protein TP901 core region</fullName>
    </submittedName>
</protein>
<dbReference type="STRING" id="639283.Snov_2071"/>
<dbReference type="RefSeq" id="WP_013166873.1">
    <property type="nucleotide sequence ID" value="NC_014217.1"/>
</dbReference>
<sequence>MAIDDPQLVVMLEARIRDFERNFQRASRTAGTNFRQIERQASNSATRLQNTFAGIGRGMSTAFGAVAGAAGIGGLGAAGLFAGARTAAADLANLSAEAQRAGLGVEAFQELGYAAQQSRVNIDALTDGIKEMQLRADEFITTGAGGGAEALQRLGYSAEELKVKLADPAALFEEIIERLGQLDTAAQIRIADEIFGGTGGEQFVRLLQQGNGYIGRMRHEARDTGNVIDAELVQRAVEIDRAFARISATIGTNLKGALVGVVSLIRDFADMLHATENQSASTLQRRIELINAAVENARKSSLAFLAIGGDTGIASRLAERDELQSQLDSRPATSITVTKPGGMGDLSKITTPAQKAANDLAKAYDGIIASAQQRVASLNTETAALGMTTREAERFRLEQELIAEAQRAGITLTDAQRQAIAELASAYGDAAAAAEAASTRLQNAETMKAAFADIGAEGVRSFVADLRQGVSLTGALSNALARLGDRLMDLGLDLALSPLLNVLSGGLTSALGFSGGGAVPKFASGGHVRGPGTGTSDSIPAMLSNGEYVVNAAATARHRALLDAINAGVALPAFASGGIVRSPGAGGRGATVQSISFAPTISVSVEGGSRGPAADEAMGARIAEQIEGQIRHFVVDELMVQMRPGNILG</sequence>
<feature type="compositionally biased region" description="Polar residues" evidence="1">
    <location>
        <begin position="324"/>
        <end position="337"/>
    </location>
</feature>
<reference evidence="2 3" key="1">
    <citation type="journal article" date="2012" name="Stand. Genomic Sci.">
        <title>Complete genome sequence of the facultatively chemolithoautotrophic and methylotrophic alpha Proteobacterium Starkeya novella type strain (ATCC 8093(T)).</title>
        <authorList>
            <person name="Kappler U."/>
            <person name="Davenport K."/>
            <person name="Beatson S."/>
            <person name="Lucas S."/>
            <person name="Lapidus A."/>
            <person name="Copeland A."/>
            <person name="Berry K.W."/>
            <person name="Glavina Del Rio T."/>
            <person name="Hammon N."/>
            <person name="Dalin E."/>
            <person name="Tice H."/>
            <person name="Pitluck S."/>
            <person name="Richardson P."/>
            <person name="Bruce D."/>
            <person name="Goodwin L.A."/>
            <person name="Han C."/>
            <person name="Tapia R."/>
            <person name="Detter J.C."/>
            <person name="Chang Y.J."/>
            <person name="Jeffries C.D."/>
            <person name="Land M."/>
            <person name="Hauser L."/>
            <person name="Kyrpides N.C."/>
            <person name="Goker M."/>
            <person name="Ivanova N."/>
            <person name="Klenk H.P."/>
            <person name="Woyke T."/>
        </authorList>
    </citation>
    <scope>NUCLEOTIDE SEQUENCE [LARGE SCALE GENOMIC DNA]</scope>
    <source>
        <strain evidence="3">ATCC 8093 / DSM 506 / JCM 20403 / CCM 1077 / IAM 12100 / NBRC 12443 / NCIMB 10456</strain>
    </source>
</reference>
<name>D7A0A8_ANCN5</name>
<proteinExistence type="predicted"/>
<evidence type="ECO:0000256" key="1">
    <source>
        <dbReference type="SAM" id="MobiDB-lite"/>
    </source>
</evidence>
<dbReference type="EMBL" id="CP002026">
    <property type="protein sequence ID" value="ADH89369.1"/>
    <property type="molecule type" value="Genomic_DNA"/>
</dbReference>
<organism evidence="2 3">
    <name type="scientific">Ancylobacter novellus (strain ATCC 8093 / DSM 506 / JCM 20403 / CCM 1077 / IAM 12100 / NBRC 12443 / NCIMB 10456)</name>
    <name type="common">Starkeya novella</name>
    <dbReference type="NCBI Taxonomy" id="639283"/>
    <lineage>
        <taxon>Bacteria</taxon>
        <taxon>Pseudomonadati</taxon>
        <taxon>Pseudomonadota</taxon>
        <taxon>Alphaproteobacteria</taxon>
        <taxon>Hyphomicrobiales</taxon>
        <taxon>Xanthobacteraceae</taxon>
        <taxon>Ancylobacter</taxon>
    </lineage>
</organism>
<feature type="region of interest" description="Disordered" evidence="1">
    <location>
        <begin position="324"/>
        <end position="343"/>
    </location>
</feature>
<dbReference type="Proteomes" id="UP000006633">
    <property type="component" value="Chromosome"/>
</dbReference>
<dbReference type="HOGENOM" id="CLU_375009_0_0_5"/>
<evidence type="ECO:0000313" key="3">
    <source>
        <dbReference type="Proteomes" id="UP000006633"/>
    </source>
</evidence>
<keyword evidence="3" id="KW-1185">Reference proteome</keyword>
<dbReference type="eggNOG" id="COG1511">
    <property type="taxonomic scope" value="Bacteria"/>
</dbReference>
<dbReference type="KEGG" id="sno:Snov_2071"/>
<dbReference type="AlphaFoldDB" id="D7A0A8"/>
<evidence type="ECO:0000313" key="2">
    <source>
        <dbReference type="EMBL" id="ADH89369.1"/>
    </source>
</evidence>